<dbReference type="EMBL" id="BK015469">
    <property type="protein sequence ID" value="DAE08429.1"/>
    <property type="molecule type" value="Genomic_DNA"/>
</dbReference>
<keyword evidence="1" id="KW-0472">Membrane</keyword>
<evidence type="ECO:0000313" key="2">
    <source>
        <dbReference type="EMBL" id="DAE08429.1"/>
    </source>
</evidence>
<organism evidence="2">
    <name type="scientific">Siphoviridae sp. ctUcA20</name>
    <dbReference type="NCBI Taxonomy" id="2825528"/>
    <lineage>
        <taxon>Viruses</taxon>
        <taxon>Duplodnaviria</taxon>
        <taxon>Heunggongvirae</taxon>
        <taxon>Uroviricota</taxon>
        <taxon>Caudoviricetes</taxon>
    </lineage>
</organism>
<sequence>MLNFISVNNPIYCTLSFFLLSGFRDYSFIVLLNR</sequence>
<accession>A0A8S5PPI0</accession>
<reference evidence="2" key="1">
    <citation type="journal article" date="2021" name="Proc. Natl. Acad. Sci. U.S.A.">
        <title>A Catalog of Tens of Thousands of Viruses from Human Metagenomes Reveals Hidden Associations with Chronic Diseases.</title>
        <authorList>
            <person name="Tisza M.J."/>
            <person name="Buck C.B."/>
        </authorList>
    </citation>
    <scope>NUCLEOTIDE SEQUENCE</scope>
    <source>
        <strain evidence="2">CtUcA20</strain>
    </source>
</reference>
<keyword evidence="1" id="KW-0812">Transmembrane</keyword>
<proteinExistence type="predicted"/>
<protein>
    <submittedName>
        <fullName evidence="2">Uncharacterized protein</fullName>
    </submittedName>
</protein>
<keyword evidence="1" id="KW-1133">Transmembrane helix</keyword>
<name>A0A8S5PPI0_9CAUD</name>
<evidence type="ECO:0000256" key="1">
    <source>
        <dbReference type="SAM" id="Phobius"/>
    </source>
</evidence>
<feature type="transmembrane region" description="Helical" evidence="1">
    <location>
        <begin position="12"/>
        <end position="32"/>
    </location>
</feature>